<proteinExistence type="predicted"/>
<sequence>MGTGDNSGTFMTSLNVSTPQVIAYQPSATPRTNPANWPSRAAASSYLGSSPAAAVPASSGFGSDRIVPLSSAGFTRAGRRRFRTQVSTRDLSQWGAARHGRTSSFATGKCVHFRSPPSDLVPIPTDQGATMTNPNEFETSATERTDATPQAAAPTCCSTERQATCCDLSEKSTCCGPAATAGGEGCGCQ</sequence>
<protein>
    <submittedName>
        <fullName evidence="1">Uncharacterized protein</fullName>
    </submittedName>
</protein>
<dbReference type="Proteomes" id="UP000008710">
    <property type="component" value="Chromosome"/>
</dbReference>
<accession>Q0SA30</accession>
<organism evidence="1 2">
    <name type="scientific">Rhodococcus jostii (strain RHA1)</name>
    <dbReference type="NCBI Taxonomy" id="101510"/>
    <lineage>
        <taxon>Bacteria</taxon>
        <taxon>Bacillati</taxon>
        <taxon>Actinomycetota</taxon>
        <taxon>Actinomycetes</taxon>
        <taxon>Mycobacteriales</taxon>
        <taxon>Nocardiaceae</taxon>
        <taxon>Rhodococcus</taxon>
    </lineage>
</organism>
<dbReference type="AlphaFoldDB" id="Q0SA30"/>
<dbReference type="EMBL" id="CP000431">
    <property type="protein sequence ID" value="ABG95606.1"/>
    <property type="molecule type" value="Genomic_DNA"/>
</dbReference>
<name>Q0SA30_RHOJR</name>
<evidence type="ECO:0000313" key="2">
    <source>
        <dbReference type="Proteomes" id="UP000008710"/>
    </source>
</evidence>
<reference evidence="2" key="1">
    <citation type="journal article" date="2006" name="Proc. Natl. Acad. Sci. U.S.A.">
        <title>The complete genome of Rhodococcus sp. RHA1 provides insights into a catabolic powerhouse.</title>
        <authorList>
            <person name="McLeod M.P."/>
            <person name="Warren R.L."/>
            <person name="Hsiao W.W.L."/>
            <person name="Araki N."/>
            <person name="Myhre M."/>
            <person name="Fernandes C."/>
            <person name="Miyazawa D."/>
            <person name="Wong W."/>
            <person name="Lillquist A.L."/>
            <person name="Wang D."/>
            <person name="Dosanjh M."/>
            <person name="Hara H."/>
            <person name="Petrescu A."/>
            <person name="Morin R.D."/>
            <person name="Yang G."/>
            <person name="Stott J.M."/>
            <person name="Schein J.E."/>
            <person name="Shin H."/>
            <person name="Smailus D."/>
            <person name="Siddiqui A.S."/>
            <person name="Marra M.A."/>
            <person name="Jones S.J.M."/>
            <person name="Holt R."/>
            <person name="Brinkman F.S.L."/>
            <person name="Miyauchi K."/>
            <person name="Fukuda M."/>
            <person name="Davies J.E."/>
            <person name="Mohn W.W."/>
            <person name="Eltis L.D."/>
        </authorList>
    </citation>
    <scope>NUCLEOTIDE SEQUENCE [LARGE SCALE GENOMIC DNA]</scope>
    <source>
        <strain evidence="2">RHA1</strain>
    </source>
</reference>
<gene>
    <name evidence="1" type="ordered locus">RHA1_ro03806</name>
</gene>
<dbReference type="HOGENOM" id="CLU_1433452_0_0_11"/>
<evidence type="ECO:0000313" key="1">
    <source>
        <dbReference type="EMBL" id="ABG95606.1"/>
    </source>
</evidence>
<dbReference type="KEGG" id="rha:RHA1_ro03806"/>